<proteinExistence type="predicted"/>
<feature type="region of interest" description="Disordered" evidence="1">
    <location>
        <begin position="63"/>
        <end position="82"/>
    </location>
</feature>
<dbReference type="EMBL" id="JAAMOB010000011">
    <property type="protein sequence ID" value="KAF4107334.1"/>
    <property type="molecule type" value="Genomic_DNA"/>
</dbReference>
<reference evidence="2 3" key="1">
    <citation type="submission" date="2020-04" db="EMBL/GenBank/DDBJ databases">
        <title>Chromosome-level genome assembly of a cyprinid fish Onychostoma macrolepis by integration of Nanopore Sequencing, Bionano and Hi-C technology.</title>
        <authorList>
            <person name="Wang D."/>
        </authorList>
    </citation>
    <scope>NUCLEOTIDE SEQUENCE [LARGE SCALE GENOMIC DNA]</scope>
    <source>
        <strain evidence="2">SWU-2019</strain>
        <tissue evidence="2">Muscle</tissue>
    </source>
</reference>
<accession>A0A7J6CJN4</accession>
<evidence type="ECO:0000256" key="1">
    <source>
        <dbReference type="SAM" id="MobiDB-lite"/>
    </source>
</evidence>
<protein>
    <submittedName>
        <fullName evidence="2">Uncharacterized protein</fullName>
    </submittedName>
</protein>
<name>A0A7J6CJN4_9TELE</name>
<keyword evidence="3" id="KW-1185">Reference proteome</keyword>
<evidence type="ECO:0000313" key="3">
    <source>
        <dbReference type="Proteomes" id="UP000579812"/>
    </source>
</evidence>
<dbReference type="AlphaFoldDB" id="A0A7J6CJN4"/>
<sequence>MPRRCPAWNIVGVEKTVDRDCPFKSLQLPNSGISGGDSGFTIDPVRVASFRSQNRELHLEEKQDFDQDVDRTKQQTGATDVTDTVQVQNVKDKAPACDPIHHFLHPGSHDHPQLHRP</sequence>
<gene>
    <name evidence="2" type="ORF">G5714_011698</name>
</gene>
<dbReference type="Proteomes" id="UP000579812">
    <property type="component" value="Unassembled WGS sequence"/>
</dbReference>
<organism evidence="2 3">
    <name type="scientific">Onychostoma macrolepis</name>
    <dbReference type="NCBI Taxonomy" id="369639"/>
    <lineage>
        <taxon>Eukaryota</taxon>
        <taxon>Metazoa</taxon>
        <taxon>Chordata</taxon>
        <taxon>Craniata</taxon>
        <taxon>Vertebrata</taxon>
        <taxon>Euteleostomi</taxon>
        <taxon>Actinopterygii</taxon>
        <taxon>Neopterygii</taxon>
        <taxon>Teleostei</taxon>
        <taxon>Ostariophysi</taxon>
        <taxon>Cypriniformes</taxon>
        <taxon>Cyprinidae</taxon>
        <taxon>Acrossocheilinae</taxon>
        <taxon>Onychostoma</taxon>
    </lineage>
</organism>
<feature type="region of interest" description="Disordered" evidence="1">
    <location>
        <begin position="97"/>
        <end position="117"/>
    </location>
</feature>
<evidence type="ECO:0000313" key="2">
    <source>
        <dbReference type="EMBL" id="KAF4107334.1"/>
    </source>
</evidence>
<comment type="caution">
    <text evidence="2">The sequence shown here is derived from an EMBL/GenBank/DDBJ whole genome shotgun (WGS) entry which is preliminary data.</text>
</comment>
<feature type="compositionally biased region" description="Basic and acidic residues" evidence="1">
    <location>
        <begin position="63"/>
        <end position="73"/>
    </location>
</feature>